<accession>A0ACC2SFE1</accession>
<comment type="caution">
    <text evidence="1">The sequence shown here is derived from an EMBL/GenBank/DDBJ whole genome shotgun (WGS) entry which is preliminary data.</text>
</comment>
<dbReference type="Proteomes" id="UP001165960">
    <property type="component" value="Unassembled WGS sequence"/>
</dbReference>
<dbReference type="EMBL" id="QTSX02005100">
    <property type="protein sequence ID" value="KAJ9061084.1"/>
    <property type="molecule type" value="Genomic_DNA"/>
</dbReference>
<organism evidence="1 2">
    <name type="scientific">Entomophthora muscae</name>
    <dbReference type="NCBI Taxonomy" id="34485"/>
    <lineage>
        <taxon>Eukaryota</taxon>
        <taxon>Fungi</taxon>
        <taxon>Fungi incertae sedis</taxon>
        <taxon>Zoopagomycota</taxon>
        <taxon>Entomophthoromycotina</taxon>
        <taxon>Entomophthoromycetes</taxon>
        <taxon>Entomophthorales</taxon>
        <taxon>Entomophthoraceae</taxon>
        <taxon>Entomophthora</taxon>
    </lineage>
</organism>
<reference evidence="1" key="1">
    <citation type="submission" date="2022-04" db="EMBL/GenBank/DDBJ databases">
        <title>Genome of the entomopathogenic fungus Entomophthora muscae.</title>
        <authorList>
            <person name="Elya C."/>
            <person name="Lovett B.R."/>
            <person name="Lee E."/>
            <person name="Macias A.M."/>
            <person name="Hajek A.E."/>
            <person name="De Bivort B.L."/>
            <person name="Kasson M.T."/>
            <person name="De Fine Licht H.H."/>
            <person name="Stajich J.E."/>
        </authorList>
    </citation>
    <scope>NUCLEOTIDE SEQUENCE</scope>
    <source>
        <strain evidence="1">Berkeley</strain>
    </source>
</reference>
<name>A0ACC2SFE1_9FUNG</name>
<evidence type="ECO:0000313" key="2">
    <source>
        <dbReference type="Proteomes" id="UP001165960"/>
    </source>
</evidence>
<evidence type="ECO:0000313" key="1">
    <source>
        <dbReference type="EMBL" id="KAJ9061084.1"/>
    </source>
</evidence>
<proteinExistence type="predicted"/>
<gene>
    <name evidence="1" type="ORF">DSO57_1024201</name>
</gene>
<protein>
    <submittedName>
        <fullName evidence="1">Uncharacterized protein</fullName>
    </submittedName>
</protein>
<sequence>MEYQFKINHIPEKMDEEMKYHLKIIFDFLAFGIIPEHLKKSNQFFVKCSKYTTVGNKMYKKAAASLLWIPLPSQHKLVLQEAHKGSGHYGQQTTPNQLKHGYW</sequence>
<keyword evidence="2" id="KW-1185">Reference proteome</keyword>